<proteinExistence type="predicted"/>
<dbReference type="Proteomes" id="UP000034954">
    <property type="component" value="Unassembled WGS sequence"/>
</dbReference>
<sequence>MLFPSPCLGMSRHTQPEKDVALLLSQLGLTLPEQPPPKVYASDRSVCSADLFALPLDFPGSAGCIPLELRKSG</sequence>
<evidence type="ECO:0000313" key="1">
    <source>
        <dbReference type="EMBL" id="KKO17972.1"/>
    </source>
</evidence>
<gene>
    <name evidence="1" type="ORF">BROFUL_03344</name>
</gene>
<accession>A0A0M2UQ06</accession>
<keyword evidence="2" id="KW-1185">Reference proteome</keyword>
<evidence type="ECO:0000313" key="2">
    <source>
        <dbReference type="Proteomes" id="UP000034954"/>
    </source>
</evidence>
<comment type="caution">
    <text evidence="1">The sequence shown here is derived from an EMBL/GenBank/DDBJ whole genome shotgun (WGS) entry which is preliminary data.</text>
</comment>
<name>A0A0M2UQ06_9BACT</name>
<dbReference type="AlphaFoldDB" id="A0A0M2UQ06"/>
<protein>
    <submittedName>
        <fullName evidence="1">Uncharacterized protein</fullName>
    </submittedName>
</protein>
<dbReference type="EMBL" id="LAQJ01000306">
    <property type="protein sequence ID" value="KKO17972.1"/>
    <property type="molecule type" value="Genomic_DNA"/>
</dbReference>
<reference evidence="1 2" key="1">
    <citation type="journal article" date="2013" name="BMC Microbiol.">
        <title>Identification of the type II cytochrome c maturation pathway in anammox bacteria by comparative genomics.</title>
        <authorList>
            <person name="Ferousi C."/>
            <person name="Speth D.R."/>
            <person name="Reimann J."/>
            <person name="Op den Camp H.J."/>
            <person name="Allen J.W."/>
            <person name="Keltjens J.T."/>
            <person name="Jetten M.S."/>
        </authorList>
    </citation>
    <scope>NUCLEOTIDE SEQUENCE [LARGE SCALE GENOMIC DNA]</scope>
    <source>
        <strain evidence="1">RU1</strain>
    </source>
</reference>
<organism evidence="1 2">
    <name type="scientific">Candidatus Brocadia fulgida</name>
    <dbReference type="NCBI Taxonomy" id="380242"/>
    <lineage>
        <taxon>Bacteria</taxon>
        <taxon>Pseudomonadati</taxon>
        <taxon>Planctomycetota</taxon>
        <taxon>Candidatus Brocadiia</taxon>
        <taxon>Candidatus Brocadiales</taxon>
        <taxon>Candidatus Brocadiaceae</taxon>
        <taxon>Candidatus Brocadia</taxon>
    </lineage>
</organism>